<organism evidence="3 4">
    <name type="scientific">Leeuwenhoekiella nanhaiensis</name>
    <dbReference type="NCBI Taxonomy" id="1655491"/>
    <lineage>
        <taxon>Bacteria</taxon>
        <taxon>Pseudomonadati</taxon>
        <taxon>Bacteroidota</taxon>
        <taxon>Flavobacteriia</taxon>
        <taxon>Flavobacteriales</taxon>
        <taxon>Flavobacteriaceae</taxon>
        <taxon>Leeuwenhoekiella</taxon>
    </lineage>
</organism>
<sequence>MMQQSVQNEIILITGAAGSIGRELTLGLAKRNPKQLILVDFAETALHSLLLELKQAAPNTAIRYFIDSICNEAFVAYLFNEFKVTTLIHAAAYKHVSMVETNVCAAINTNFTGAKQILDKAIAHEVARFIFVSTDKAVNPQSVMGRTKKLFEMYALREQKQNPDIKIHILRLCNVYGSSGSVVPLFEERISKNQPLIIRGKESRRAFVQPGQLMPMLDVLMGGAASGVYIPKDYELLTVPEVAKRVLESFGINKEDYPLEYEPLFSSEKENEELKASTEMESTACTGSLVLVSNTKETLLDSALLQQCIRSAQSYRVKEAQSHLERLTSA</sequence>
<protein>
    <recommendedName>
        <fullName evidence="2">Polysaccharide biosynthesis protein CapD-like domain-containing protein</fullName>
    </recommendedName>
</protein>
<gene>
    <name evidence="3" type="ORF">CJ305_10515</name>
</gene>
<keyword evidence="4" id="KW-1185">Reference proteome</keyword>
<dbReference type="PANTHER" id="PTHR43318">
    <property type="entry name" value="UDP-N-ACETYLGLUCOSAMINE 4,6-DEHYDRATASE"/>
    <property type="match status" value="1"/>
</dbReference>
<dbReference type="Proteomes" id="UP000229433">
    <property type="component" value="Unassembled WGS sequence"/>
</dbReference>
<dbReference type="PANTHER" id="PTHR43318:SF1">
    <property type="entry name" value="POLYSACCHARIDE BIOSYNTHESIS PROTEIN EPSC-RELATED"/>
    <property type="match status" value="1"/>
</dbReference>
<comment type="similarity">
    <text evidence="1">Belongs to the polysaccharide synthase family.</text>
</comment>
<name>A0A2G1VRG6_9FLAO</name>
<dbReference type="InterPro" id="IPR036291">
    <property type="entry name" value="NAD(P)-bd_dom_sf"/>
</dbReference>
<dbReference type="Gene3D" id="3.40.50.720">
    <property type="entry name" value="NAD(P)-binding Rossmann-like Domain"/>
    <property type="match status" value="1"/>
</dbReference>
<comment type="caution">
    <text evidence="3">The sequence shown here is derived from an EMBL/GenBank/DDBJ whole genome shotgun (WGS) entry which is preliminary data.</text>
</comment>
<accession>A0A2G1VRG6</accession>
<dbReference type="Pfam" id="PF02719">
    <property type="entry name" value="Polysacc_synt_2"/>
    <property type="match status" value="1"/>
</dbReference>
<evidence type="ECO:0000313" key="3">
    <source>
        <dbReference type="EMBL" id="PHQ29366.1"/>
    </source>
</evidence>
<dbReference type="EMBL" id="NQXA01000007">
    <property type="protein sequence ID" value="PHQ29366.1"/>
    <property type="molecule type" value="Genomic_DNA"/>
</dbReference>
<evidence type="ECO:0000256" key="1">
    <source>
        <dbReference type="ARBA" id="ARBA00007430"/>
    </source>
</evidence>
<dbReference type="InterPro" id="IPR051203">
    <property type="entry name" value="Polysaccharide_Synthase-Rel"/>
</dbReference>
<dbReference type="OrthoDB" id="9803111at2"/>
<dbReference type="InterPro" id="IPR003869">
    <property type="entry name" value="Polysac_CapD-like"/>
</dbReference>
<dbReference type="SUPFAM" id="SSF51735">
    <property type="entry name" value="NAD(P)-binding Rossmann-fold domains"/>
    <property type="match status" value="1"/>
</dbReference>
<reference evidence="3 4" key="1">
    <citation type="submission" date="2017-08" db="EMBL/GenBank/DDBJ databases">
        <title>The whole genome shortgun sequences of strain Leeuwenhoekiella nanhaiensis G18 from the South China Sea.</title>
        <authorList>
            <person name="Liu Q."/>
        </authorList>
    </citation>
    <scope>NUCLEOTIDE SEQUENCE [LARGE SCALE GENOMIC DNA]</scope>
    <source>
        <strain evidence="3 4">G18</strain>
    </source>
</reference>
<feature type="domain" description="Polysaccharide biosynthesis protein CapD-like" evidence="2">
    <location>
        <begin position="11"/>
        <end position="286"/>
    </location>
</feature>
<proteinExistence type="inferred from homology"/>
<evidence type="ECO:0000313" key="4">
    <source>
        <dbReference type="Proteomes" id="UP000229433"/>
    </source>
</evidence>
<dbReference type="AlphaFoldDB" id="A0A2G1VRG6"/>
<dbReference type="RefSeq" id="WP_099646217.1">
    <property type="nucleotide sequence ID" value="NZ_KZ319290.1"/>
</dbReference>
<evidence type="ECO:0000259" key="2">
    <source>
        <dbReference type="Pfam" id="PF02719"/>
    </source>
</evidence>